<accession>A0A8S3ZPI6</accession>
<evidence type="ECO:0000256" key="5">
    <source>
        <dbReference type="ARBA" id="ARBA00022692"/>
    </source>
</evidence>
<keyword evidence="11" id="KW-1185">Reference proteome</keyword>
<keyword evidence="7 8" id="KW-0472">Membrane</keyword>
<keyword evidence="4" id="KW-0109">Calcium transport</keyword>
<dbReference type="Proteomes" id="UP000678393">
    <property type="component" value="Unassembled WGS sequence"/>
</dbReference>
<keyword evidence="4" id="KW-0106">Calcium</keyword>
<protein>
    <recommendedName>
        <fullName evidence="9">Sodium/calcium exchanger membrane region domain-containing protein</fullName>
    </recommendedName>
</protein>
<keyword evidence="4" id="KW-0813">Transport</keyword>
<comment type="caution">
    <text evidence="10">The sequence shown here is derived from an EMBL/GenBank/DDBJ whole genome shotgun (WGS) entry which is preliminary data.</text>
</comment>
<dbReference type="GO" id="GO:0005886">
    <property type="term" value="C:plasma membrane"/>
    <property type="evidence" value="ECO:0007669"/>
    <property type="project" value="TreeGrafter"/>
</dbReference>
<keyword evidence="4" id="KW-0406">Ion transport</keyword>
<organism evidence="10 11">
    <name type="scientific">Candidula unifasciata</name>
    <dbReference type="NCBI Taxonomy" id="100452"/>
    <lineage>
        <taxon>Eukaryota</taxon>
        <taxon>Metazoa</taxon>
        <taxon>Spiralia</taxon>
        <taxon>Lophotrochozoa</taxon>
        <taxon>Mollusca</taxon>
        <taxon>Gastropoda</taxon>
        <taxon>Heterobranchia</taxon>
        <taxon>Euthyneura</taxon>
        <taxon>Panpulmonata</taxon>
        <taxon>Eupulmonata</taxon>
        <taxon>Stylommatophora</taxon>
        <taxon>Helicina</taxon>
        <taxon>Helicoidea</taxon>
        <taxon>Geomitridae</taxon>
        <taxon>Candidula</taxon>
    </lineage>
</organism>
<evidence type="ECO:0000256" key="8">
    <source>
        <dbReference type="SAM" id="Phobius"/>
    </source>
</evidence>
<evidence type="ECO:0000256" key="3">
    <source>
        <dbReference type="ARBA" id="ARBA00022449"/>
    </source>
</evidence>
<gene>
    <name evidence="10" type="ORF">CUNI_LOCUS15263</name>
</gene>
<feature type="transmembrane region" description="Helical" evidence="8">
    <location>
        <begin position="20"/>
        <end position="42"/>
    </location>
</feature>
<evidence type="ECO:0000259" key="9">
    <source>
        <dbReference type="Pfam" id="PF01699"/>
    </source>
</evidence>
<dbReference type="GO" id="GO:0005262">
    <property type="term" value="F:calcium channel activity"/>
    <property type="evidence" value="ECO:0007669"/>
    <property type="project" value="TreeGrafter"/>
</dbReference>
<feature type="transmembrane region" description="Helical" evidence="8">
    <location>
        <begin position="225"/>
        <end position="244"/>
    </location>
</feature>
<feature type="domain" description="Sodium/calcium exchanger membrane region" evidence="9">
    <location>
        <begin position="126"/>
        <end position="267"/>
    </location>
</feature>
<reference evidence="10" key="1">
    <citation type="submission" date="2021-04" db="EMBL/GenBank/DDBJ databases">
        <authorList>
            <consortium name="Molecular Ecology Group"/>
        </authorList>
    </citation>
    <scope>NUCLEOTIDE SEQUENCE</scope>
</reference>
<dbReference type="InterPro" id="IPR004837">
    <property type="entry name" value="NaCa_Exmemb"/>
</dbReference>
<dbReference type="FunFam" id="1.20.1420.30:FF:000004">
    <property type="entry name" value="Sodium/potassium/calcium exchanger 2 isoform 1"/>
    <property type="match status" value="1"/>
</dbReference>
<keyword evidence="6 8" id="KW-1133">Transmembrane helix</keyword>
<dbReference type="OrthoDB" id="2127281at2759"/>
<evidence type="ECO:0000256" key="6">
    <source>
        <dbReference type="ARBA" id="ARBA00022989"/>
    </source>
</evidence>
<dbReference type="PANTHER" id="PTHR10846:SF72">
    <property type="entry name" value="SODIUM_POTASSIUM_CALCIUM EXCHANGER NCKX30C"/>
    <property type="match status" value="1"/>
</dbReference>
<feature type="transmembrane region" description="Helical" evidence="8">
    <location>
        <begin position="250"/>
        <end position="269"/>
    </location>
</feature>
<keyword evidence="3" id="KW-0050">Antiport</keyword>
<sequence length="317" mass="35721">MIPIKLRRYLSRRTRGIRLLIVMCVFFIGYMYILATTAYAFMINPISWDGQLKAPNLEDGITDNELLKSLVVEKMKVPCMLLSPDTVSFKAGRRLLANSNESSDPSYPKDIFTLTQRQHGAVILHIFGMVYMFIALAVVCDEFFVPALGVITQKLDVSEDVSGATFMAAGGSAPELFTSIIGVFIANNDVGIGTIVGSAVFNIMFVIGMCALFSSEVLALTWWPLFRDVSFYSVSLLLLIGFFSDDHIEWWEALILFLSYIAYVTFMKYNSQVELWFKTSLRRCKCLANKVSISDDLLNERVRLCIMSVLALLFLMF</sequence>
<dbReference type="PANTHER" id="PTHR10846">
    <property type="entry name" value="SODIUM/POTASSIUM/CALCIUM EXCHANGER"/>
    <property type="match status" value="1"/>
</dbReference>
<feature type="transmembrane region" description="Helical" evidence="8">
    <location>
        <begin position="163"/>
        <end position="186"/>
    </location>
</feature>
<name>A0A8S3ZPI6_9EUPU</name>
<dbReference type="Gene3D" id="1.20.1420.30">
    <property type="entry name" value="NCX, central ion-binding region"/>
    <property type="match status" value="1"/>
</dbReference>
<evidence type="ECO:0000256" key="7">
    <source>
        <dbReference type="ARBA" id="ARBA00023136"/>
    </source>
</evidence>
<evidence type="ECO:0000313" key="11">
    <source>
        <dbReference type="Proteomes" id="UP000678393"/>
    </source>
</evidence>
<dbReference type="Pfam" id="PF01699">
    <property type="entry name" value="Na_Ca_ex"/>
    <property type="match status" value="1"/>
</dbReference>
<dbReference type="InterPro" id="IPR004481">
    <property type="entry name" value="K/Na/Ca-exchanger"/>
</dbReference>
<dbReference type="GO" id="GO:0006874">
    <property type="term" value="P:intracellular calcium ion homeostasis"/>
    <property type="evidence" value="ECO:0007669"/>
    <property type="project" value="TreeGrafter"/>
</dbReference>
<dbReference type="AlphaFoldDB" id="A0A8S3ZPI6"/>
<evidence type="ECO:0000256" key="2">
    <source>
        <dbReference type="ARBA" id="ARBA00005364"/>
    </source>
</evidence>
<dbReference type="NCBIfam" id="TIGR00367">
    <property type="entry name" value="calcium/sodium antiporter"/>
    <property type="match status" value="1"/>
</dbReference>
<dbReference type="InterPro" id="IPR044880">
    <property type="entry name" value="NCX_ion-bd_dom_sf"/>
</dbReference>
<keyword evidence="5 8" id="KW-0812">Transmembrane</keyword>
<dbReference type="EMBL" id="CAJHNH020003642">
    <property type="protein sequence ID" value="CAG5129705.1"/>
    <property type="molecule type" value="Genomic_DNA"/>
</dbReference>
<feature type="transmembrane region" description="Helical" evidence="8">
    <location>
        <begin position="122"/>
        <end position="151"/>
    </location>
</feature>
<feature type="transmembrane region" description="Helical" evidence="8">
    <location>
        <begin position="192"/>
        <end position="213"/>
    </location>
</feature>
<comment type="subcellular location">
    <subcellularLocation>
        <location evidence="1">Membrane</location>
        <topology evidence="1">Multi-pass membrane protein</topology>
    </subcellularLocation>
</comment>
<proteinExistence type="inferred from homology"/>
<evidence type="ECO:0000313" key="10">
    <source>
        <dbReference type="EMBL" id="CAG5129705.1"/>
    </source>
</evidence>
<evidence type="ECO:0000256" key="1">
    <source>
        <dbReference type="ARBA" id="ARBA00004141"/>
    </source>
</evidence>
<comment type="similarity">
    <text evidence="2">Belongs to the Ca(2+):cation antiporter (CaCA) (TC 2.A.19) family. SLC24A subfamily.</text>
</comment>
<dbReference type="GO" id="GO:0008273">
    <property type="term" value="F:calcium, potassium:sodium antiporter activity"/>
    <property type="evidence" value="ECO:0007669"/>
    <property type="project" value="TreeGrafter"/>
</dbReference>
<evidence type="ECO:0000256" key="4">
    <source>
        <dbReference type="ARBA" id="ARBA00022568"/>
    </source>
</evidence>